<name>E2ZLQ5_9FIRM</name>
<protein>
    <submittedName>
        <fullName evidence="2">Uncharacterized protein</fullName>
    </submittedName>
</protein>
<feature type="region of interest" description="Disordered" evidence="1">
    <location>
        <begin position="56"/>
        <end position="88"/>
    </location>
</feature>
<dbReference type="BioCyc" id="FCF748224-HMP:GTSS-2047-MONOMER"/>
<proteinExistence type="predicted"/>
<evidence type="ECO:0000256" key="1">
    <source>
        <dbReference type="SAM" id="MobiDB-lite"/>
    </source>
</evidence>
<evidence type="ECO:0000313" key="3">
    <source>
        <dbReference type="Proteomes" id="UP000006028"/>
    </source>
</evidence>
<gene>
    <name evidence="2" type="ORF">HMPREF9436_02614</name>
</gene>
<dbReference type="Proteomes" id="UP000006028">
    <property type="component" value="Unassembled WGS sequence"/>
</dbReference>
<dbReference type="AlphaFoldDB" id="E2ZLQ5"/>
<accession>E2ZLQ5</accession>
<dbReference type="HOGENOM" id="CLU_2481991_0_0_9"/>
<reference evidence="2 3" key="1">
    <citation type="submission" date="2010-08" db="EMBL/GenBank/DDBJ databases">
        <authorList>
            <person name="Weinstock G."/>
            <person name="Sodergren E."/>
            <person name="Clifton S."/>
            <person name="Fulton L."/>
            <person name="Fulton B."/>
            <person name="Courtney L."/>
            <person name="Fronick C."/>
            <person name="Harrison M."/>
            <person name="Strong C."/>
            <person name="Farmer C."/>
            <person name="Delahaunty K."/>
            <person name="Markovic C."/>
            <person name="Hall O."/>
            <person name="Minx P."/>
            <person name="Tomlinson C."/>
            <person name="Mitreva M."/>
            <person name="Hou S."/>
            <person name="Chen J."/>
            <person name="Wollam A."/>
            <person name="Pepin K.H."/>
            <person name="Johnson M."/>
            <person name="Bhonagiri V."/>
            <person name="Zhang X."/>
            <person name="Suruliraj S."/>
            <person name="Warren W."/>
            <person name="Chinwalla A."/>
            <person name="Mardis E.R."/>
            <person name="Wilson R.K."/>
        </authorList>
    </citation>
    <scope>NUCLEOTIDE SEQUENCE [LARGE SCALE GENOMIC DNA]</scope>
    <source>
        <strain evidence="2 3">KLE1255</strain>
    </source>
</reference>
<dbReference type="EMBL" id="AECU01000194">
    <property type="protein sequence ID" value="EFQ05882.1"/>
    <property type="molecule type" value="Genomic_DNA"/>
</dbReference>
<evidence type="ECO:0000313" key="2">
    <source>
        <dbReference type="EMBL" id="EFQ05882.1"/>
    </source>
</evidence>
<dbReference type="RefSeq" id="WP_005944812.1">
    <property type="nucleotide sequence ID" value="NZ_GL538343.1"/>
</dbReference>
<comment type="caution">
    <text evidence="2">The sequence shown here is derived from an EMBL/GenBank/DDBJ whole genome shotgun (WGS) entry which is preliminary data.</text>
</comment>
<sequence length="88" mass="10397">MGLFENLFKSSSDGDRYNDRWLKSASDEELDTEREKVRLAHCAGDEHAQNILYRFDDEKRRRSSAGHEDEEPGYPVHREHGWYLPNDD</sequence>
<dbReference type="STRING" id="748224.HMPREF9436_02614"/>
<organism evidence="2 3">
    <name type="scientific">Faecalibacterium cf. prausnitzii KLE1255</name>
    <dbReference type="NCBI Taxonomy" id="748224"/>
    <lineage>
        <taxon>Bacteria</taxon>
        <taxon>Bacillati</taxon>
        <taxon>Bacillota</taxon>
        <taxon>Clostridia</taxon>
        <taxon>Eubacteriales</taxon>
        <taxon>Oscillospiraceae</taxon>
        <taxon>Faecalibacterium</taxon>
    </lineage>
</organism>